<comment type="caution">
    <text evidence="2">The sequence shown here is derived from an EMBL/GenBank/DDBJ whole genome shotgun (WGS) entry which is preliminary data.</text>
</comment>
<organism evidence="2 3">
    <name type="scientific">Thalictrum thalictroides</name>
    <name type="common">Rue-anemone</name>
    <name type="synonym">Anemone thalictroides</name>
    <dbReference type="NCBI Taxonomy" id="46969"/>
    <lineage>
        <taxon>Eukaryota</taxon>
        <taxon>Viridiplantae</taxon>
        <taxon>Streptophyta</taxon>
        <taxon>Embryophyta</taxon>
        <taxon>Tracheophyta</taxon>
        <taxon>Spermatophyta</taxon>
        <taxon>Magnoliopsida</taxon>
        <taxon>Ranunculales</taxon>
        <taxon>Ranunculaceae</taxon>
        <taxon>Thalictroideae</taxon>
        <taxon>Thalictrum</taxon>
    </lineage>
</organism>
<evidence type="ECO:0000313" key="3">
    <source>
        <dbReference type="Proteomes" id="UP000554482"/>
    </source>
</evidence>
<sequence length="103" mass="11598">MWQSQMSTLPSQNNQDKPNKTSSTVKTATSNNNNCLLLNVSCEFSRAFTNNNCQKLMVYLKQQLDAKKTEEFVRLLGIPGHASTTDCEGLLHSIYAKKQTLEK</sequence>
<dbReference type="EMBL" id="JABWDY010033461">
    <property type="protein sequence ID" value="KAF5183415.1"/>
    <property type="molecule type" value="Genomic_DNA"/>
</dbReference>
<keyword evidence="3" id="KW-1185">Reference proteome</keyword>
<protein>
    <submittedName>
        <fullName evidence="2">Uncharacterized protein</fullName>
    </submittedName>
</protein>
<accession>A0A7J6VGT7</accession>
<name>A0A7J6VGT7_THATH</name>
<evidence type="ECO:0000256" key="1">
    <source>
        <dbReference type="SAM" id="MobiDB-lite"/>
    </source>
</evidence>
<dbReference type="Proteomes" id="UP000554482">
    <property type="component" value="Unassembled WGS sequence"/>
</dbReference>
<gene>
    <name evidence="2" type="ORF">FRX31_026998</name>
</gene>
<proteinExistence type="predicted"/>
<feature type="region of interest" description="Disordered" evidence="1">
    <location>
        <begin position="1"/>
        <end position="29"/>
    </location>
</feature>
<dbReference type="AlphaFoldDB" id="A0A7J6VGT7"/>
<evidence type="ECO:0000313" key="2">
    <source>
        <dbReference type="EMBL" id="KAF5183415.1"/>
    </source>
</evidence>
<reference evidence="2 3" key="1">
    <citation type="submission" date="2020-06" db="EMBL/GenBank/DDBJ databases">
        <title>Transcriptomic and genomic resources for Thalictrum thalictroides and T. hernandezii: Facilitating candidate gene discovery in an emerging model plant lineage.</title>
        <authorList>
            <person name="Arias T."/>
            <person name="Riano-Pachon D.M."/>
            <person name="Di Stilio V.S."/>
        </authorList>
    </citation>
    <scope>NUCLEOTIDE SEQUENCE [LARGE SCALE GENOMIC DNA]</scope>
    <source>
        <strain evidence="3">cv. WT478/WT964</strain>
        <tissue evidence="2">Leaves</tissue>
    </source>
</reference>